<proteinExistence type="predicted"/>
<dbReference type="EMBL" id="NUDP01000022">
    <property type="protein sequence ID" value="PEM71539.1"/>
    <property type="molecule type" value="Genomic_DNA"/>
</dbReference>
<evidence type="ECO:0000313" key="3">
    <source>
        <dbReference type="Proteomes" id="UP000195321"/>
    </source>
</evidence>
<dbReference type="EMBL" id="MWPX01000035">
    <property type="protein sequence ID" value="OUM46771.1"/>
    <property type="molecule type" value="Genomic_DNA"/>
</dbReference>
<protein>
    <submittedName>
        <fullName evidence="1">Tetracycline resistance protein tetM</fullName>
    </submittedName>
</protein>
<accession>A0A1Y3MD24</accession>
<organism evidence="1 3">
    <name type="scientific">Bacillus pseudomycoides</name>
    <dbReference type="NCBI Taxonomy" id="64104"/>
    <lineage>
        <taxon>Bacteria</taxon>
        <taxon>Bacillati</taxon>
        <taxon>Bacillota</taxon>
        <taxon>Bacilli</taxon>
        <taxon>Bacillales</taxon>
        <taxon>Bacillaceae</taxon>
        <taxon>Bacillus</taxon>
        <taxon>Bacillus cereus group</taxon>
    </lineage>
</organism>
<evidence type="ECO:0000313" key="4">
    <source>
        <dbReference type="Proteomes" id="UP000219775"/>
    </source>
</evidence>
<reference evidence="2 4" key="2">
    <citation type="submission" date="2017-09" db="EMBL/GenBank/DDBJ databases">
        <title>Large-scale bioinformatics analysis of Bacillus genomes uncovers conserved roles of natural products in bacterial physiology.</title>
        <authorList>
            <consortium name="Agbiome Team Llc"/>
            <person name="Bleich R.M."/>
            <person name="Grubbs K.J."/>
            <person name="Santa Maria K.C."/>
            <person name="Allen S.E."/>
            <person name="Farag S."/>
            <person name="Shank E.A."/>
            <person name="Bowers A."/>
        </authorList>
    </citation>
    <scope>NUCLEOTIDE SEQUENCE [LARGE SCALE GENOMIC DNA]</scope>
    <source>
        <strain evidence="2 4">AFS009893</strain>
    </source>
</reference>
<reference evidence="1 3" key="1">
    <citation type="submission" date="2017-02" db="EMBL/GenBank/DDBJ databases">
        <title>Bacillus pseudomycoides isolate FSL K6-0042.</title>
        <authorList>
            <person name="Kovac J."/>
        </authorList>
    </citation>
    <scope>NUCLEOTIDE SEQUENCE [LARGE SCALE GENOMIC DNA]</scope>
    <source>
        <strain evidence="1 3">FSL K6-0042</strain>
    </source>
</reference>
<name>A0A1Y3MD24_9BACI</name>
<evidence type="ECO:0000313" key="1">
    <source>
        <dbReference type="EMBL" id="OUM46771.1"/>
    </source>
</evidence>
<dbReference type="AlphaFoldDB" id="A0A1Y3MD24"/>
<evidence type="ECO:0000313" key="2">
    <source>
        <dbReference type="EMBL" id="PEM71539.1"/>
    </source>
</evidence>
<comment type="caution">
    <text evidence="1">The sequence shown here is derived from an EMBL/GenBank/DDBJ whole genome shotgun (WGS) entry which is preliminary data.</text>
</comment>
<sequence length="42" mass="5325">MRQFITKRNEEMNMKNEMRVLTHENNKYRDCGACRRWKDEFD</sequence>
<gene>
    <name evidence="1" type="ORF">BW425_21915</name>
    <name evidence="2" type="ORF">CN613_04530</name>
</gene>
<dbReference type="Proteomes" id="UP000219775">
    <property type="component" value="Unassembled WGS sequence"/>
</dbReference>
<dbReference type="Proteomes" id="UP000195321">
    <property type="component" value="Unassembled WGS sequence"/>
</dbReference>